<evidence type="ECO:0000313" key="2">
    <source>
        <dbReference type="EMBL" id="STY99711.1"/>
    </source>
</evidence>
<keyword evidence="3" id="KW-1185">Reference proteome</keyword>
<feature type="domain" description="ABC1 atypical kinase-like" evidence="1">
    <location>
        <begin position="99"/>
        <end position="350"/>
    </location>
</feature>
<keyword evidence="2" id="KW-0830">Ubiquinone</keyword>
<protein>
    <submittedName>
        <fullName evidence="2">Probable ubiquinone biosynthesis protein UbiB</fullName>
    </submittedName>
</protein>
<sequence length="450" mass="49963">MPRLAVPLLDDKTMKTSPLQFAKKSLNTGANVLGRLHKSASVAGLSALRVAKGEQMDAYLLKDAFMQMGVTYIKLGQFIASTPSLFPREYVLAFADCLDATPPVPFAKMQAVLTEELTDDGRGLDDIFASIDPVPLASASIAQVHKATLKDGRQVALKIQKPDVGAIMQTDLGVLHGAFWAMERVLPMMKTANLAPIIDEIRTRMTAETDFLAEACHIDKFREFLDKTDSQHITAPKVHHNLSTKRVLVMDLLVGKSLVDESLLSDIAQSNRTTPQKVMADVLDTWFLSLMMTGEFHADLHAGNLMYLTDGRIAFLDFGLMGQIKPSSLQACFSLVQSLQLNDYHGMAQAMVDIGMTHSHDKIKVGQLADDLKAMMDKVHGSPQETDNLNLLMLELVEIGKRYGVHFPRDFALLTKQLLYFDRFMVTLAPEMELFEGERLKVVTEQRVLN</sequence>
<dbReference type="InterPro" id="IPR051130">
    <property type="entry name" value="Mito_struct-func_regulator"/>
</dbReference>
<gene>
    <name evidence="2" type="primary">ubiB_2</name>
    <name evidence="2" type="ORF">NCTC7911_01090</name>
</gene>
<evidence type="ECO:0000259" key="1">
    <source>
        <dbReference type="Pfam" id="PF03109"/>
    </source>
</evidence>
<accession>A0A378QGB2</accession>
<reference evidence="2 3" key="1">
    <citation type="submission" date="2018-06" db="EMBL/GenBank/DDBJ databases">
        <authorList>
            <consortium name="Pathogen Informatics"/>
            <person name="Doyle S."/>
        </authorList>
    </citation>
    <scope>NUCLEOTIDE SEQUENCE [LARGE SCALE GENOMIC DNA]</scope>
    <source>
        <strain evidence="2 3">NCTC7911</strain>
    </source>
</reference>
<organism evidence="2 3">
    <name type="scientific">Moraxella lacunata</name>
    <dbReference type="NCBI Taxonomy" id="477"/>
    <lineage>
        <taxon>Bacteria</taxon>
        <taxon>Pseudomonadati</taxon>
        <taxon>Pseudomonadota</taxon>
        <taxon>Gammaproteobacteria</taxon>
        <taxon>Moraxellales</taxon>
        <taxon>Moraxellaceae</taxon>
        <taxon>Moraxella</taxon>
    </lineage>
</organism>
<name>A0A378QGB2_MORLA</name>
<dbReference type="PANTHER" id="PTHR43173:SF22">
    <property type="entry name" value="OS07G0227800 PROTEIN"/>
    <property type="match status" value="1"/>
</dbReference>
<dbReference type="CDD" id="cd05121">
    <property type="entry name" value="ABC1_ADCK3-like"/>
    <property type="match status" value="1"/>
</dbReference>
<dbReference type="AlphaFoldDB" id="A0A378QGB2"/>
<dbReference type="Proteomes" id="UP000254107">
    <property type="component" value="Unassembled WGS sequence"/>
</dbReference>
<dbReference type="PANTHER" id="PTHR43173">
    <property type="entry name" value="ABC1 FAMILY PROTEIN"/>
    <property type="match status" value="1"/>
</dbReference>
<dbReference type="Pfam" id="PF03109">
    <property type="entry name" value="ABC1"/>
    <property type="match status" value="1"/>
</dbReference>
<dbReference type="InterPro" id="IPR004147">
    <property type="entry name" value="ABC1_dom"/>
</dbReference>
<dbReference type="EMBL" id="UGQC01000001">
    <property type="protein sequence ID" value="STY99711.1"/>
    <property type="molecule type" value="Genomic_DNA"/>
</dbReference>
<evidence type="ECO:0000313" key="3">
    <source>
        <dbReference type="Proteomes" id="UP000254107"/>
    </source>
</evidence>
<proteinExistence type="predicted"/>
<dbReference type="SUPFAM" id="SSF56112">
    <property type="entry name" value="Protein kinase-like (PK-like)"/>
    <property type="match status" value="1"/>
</dbReference>
<dbReference type="InterPro" id="IPR011009">
    <property type="entry name" value="Kinase-like_dom_sf"/>
</dbReference>